<evidence type="ECO:0000313" key="3">
    <source>
        <dbReference type="EMBL" id="EHR48651.1"/>
    </source>
</evidence>
<feature type="region of interest" description="Disordered" evidence="1">
    <location>
        <begin position="176"/>
        <end position="197"/>
    </location>
</feature>
<evidence type="ECO:0000256" key="1">
    <source>
        <dbReference type="SAM" id="MobiDB-lite"/>
    </source>
</evidence>
<dbReference type="InterPro" id="IPR024520">
    <property type="entry name" value="DUF3558"/>
</dbReference>
<evidence type="ECO:0008006" key="5">
    <source>
        <dbReference type="Google" id="ProtNLM"/>
    </source>
</evidence>
<organism evidence="3 4">
    <name type="scientific">Saccharomonospora marina XMU15</name>
    <dbReference type="NCBI Taxonomy" id="882083"/>
    <lineage>
        <taxon>Bacteria</taxon>
        <taxon>Bacillati</taxon>
        <taxon>Actinomycetota</taxon>
        <taxon>Actinomycetes</taxon>
        <taxon>Pseudonocardiales</taxon>
        <taxon>Pseudonocardiaceae</taxon>
        <taxon>Saccharomonospora</taxon>
    </lineage>
</organism>
<evidence type="ECO:0000313" key="4">
    <source>
        <dbReference type="Proteomes" id="UP000004926"/>
    </source>
</evidence>
<reference evidence="3 4" key="1">
    <citation type="journal article" date="2012" name="Stand. Genomic Sci.">
        <title>Genome sequence of the ocean sediment bacterium Saccharomonospora marina type strain (XMU15(T)).</title>
        <authorList>
            <person name="Klenk H.P."/>
            <person name="Lu M."/>
            <person name="Lucas S."/>
            <person name="Lapidus A."/>
            <person name="Copeland A."/>
            <person name="Pitluck S."/>
            <person name="Goodwin L.A."/>
            <person name="Han C."/>
            <person name="Tapia R."/>
            <person name="Brambilla E.M."/>
            <person name="Potter G."/>
            <person name="Land M."/>
            <person name="Ivanova N."/>
            <person name="Rohde M."/>
            <person name="Goker M."/>
            <person name="Detter J.C."/>
            <person name="Li W.J."/>
            <person name="Kyrpides N.C."/>
            <person name="Woyke T."/>
        </authorList>
    </citation>
    <scope>NUCLEOTIDE SEQUENCE [LARGE SCALE GENOMIC DNA]</scope>
    <source>
        <strain evidence="3 4">XMU15</strain>
    </source>
</reference>
<dbReference type="Pfam" id="PF12079">
    <property type="entry name" value="DUF3558"/>
    <property type="match status" value="2"/>
</dbReference>
<dbReference type="HOGENOM" id="CLU_825483_0_0_11"/>
<feature type="compositionally biased region" description="Pro residues" evidence="1">
    <location>
        <begin position="179"/>
        <end position="190"/>
    </location>
</feature>
<sequence length="321" mass="33279">MRANAAVLGTVLGTVLLLASCTSVVTGTAGTVAAPPPSTSGVESGEPCALLSPEEAEYLGLAEEGEFTPGEPSRLLPPSCMWSPVDPNLDSLNVGLATDLPLVDYVDGAQPEETVELGGINWSRYLDPVGDEAVCLLAAEVSQTSFVSLMSSDFTNPEKSCEVAEAAAPFVAARLPGGDPAPEPTRPPSPLADLDPCTLLTPEHAEELGLKPNGEGGGDEESVDCSWDPADDSGANSLMITLYPKRGALDSTDEPSEVIEASGWKWRLYPQPSDIETACVAELDVTERSSATIFGGHDERAKVCDTVMAAIPLVSAALPAA</sequence>
<gene>
    <name evidence="3" type="ORF">SacmaDRAFT_0344</name>
</gene>
<feature type="chain" id="PRO_5039682643" description="DUF3558 domain-containing protein" evidence="2">
    <location>
        <begin position="20"/>
        <end position="321"/>
    </location>
</feature>
<feature type="signal peptide" evidence="2">
    <location>
        <begin position="1"/>
        <end position="19"/>
    </location>
</feature>
<dbReference type="eggNOG" id="ENOG5033RJZ">
    <property type="taxonomic scope" value="Bacteria"/>
</dbReference>
<accession>H5X1C7</accession>
<dbReference type="PROSITE" id="PS51257">
    <property type="entry name" value="PROKAR_LIPOPROTEIN"/>
    <property type="match status" value="1"/>
</dbReference>
<keyword evidence="4" id="KW-1185">Reference proteome</keyword>
<evidence type="ECO:0000256" key="2">
    <source>
        <dbReference type="SAM" id="SignalP"/>
    </source>
</evidence>
<protein>
    <recommendedName>
        <fullName evidence="5">DUF3558 domain-containing protein</fullName>
    </recommendedName>
</protein>
<name>H5X1C7_9PSEU</name>
<proteinExistence type="predicted"/>
<dbReference type="Proteomes" id="UP000004926">
    <property type="component" value="Chromosome"/>
</dbReference>
<dbReference type="EMBL" id="CM001439">
    <property type="protein sequence ID" value="EHR48651.1"/>
    <property type="molecule type" value="Genomic_DNA"/>
</dbReference>
<dbReference type="AlphaFoldDB" id="H5X1C7"/>
<keyword evidence="2" id="KW-0732">Signal</keyword>